<proteinExistence type="predicted"/>
<evidence type="ECO:0000313" key="1">
    <source>
        <dbReference type="EMBL" id="KAF9602250.1"/>
    </source>
</evidence>
<gene>
    <name evidence="1" type="ORF">IFM89_025960</name>
</gene>
<evidence type="ECO:0000313" key="2">
    <source>
        <dbReference type="Proteomes" id="UP000631114"/>
    </source>
</evidence>
<accession>A0A835HMQ9</accession>
<comment type="caution">
    <text evidence="1">The sequence shown here is derived from an EMBL/GenBank/DDBJ whole genome shotgun (WGS) entry which is preliminary data.</text>
</comment>
<protein>
    <submittedName>
        <fullName evidence="1">Uncharacterized protein</fullName>
    </submittedName>
</protein>
<organism evidence="1 2">
    <name type="scientific">Coptis chinensis</name>
    <dbReference type="NCBI Taxonomy" id="261450"/>
    <lineage>
        <taxon>Eukaryota</taxon>
        <taxon>Viridiplantae</taxon>
        <taxon>Streptophyta</taxon>
        <taxon>Embryophyta</taxon>
        <taxon>Tracheophyta</taxon>
        <taxon>Spermatophyta</taxon>
        <taxon>Magnoliopsida</taxon>
        <taxon>Ranunculales</taxon>
        <taxon>Ranunculaceae</taxon>
        <taxon>Coptidoideae</taxon>
        <taxon>Coptis</taxon>
    </lineage>
</organism>
<reference evidence="1 2" key="1">
    <citation type="submission" date="2020-10" db="EMBL/GenBank/DDBJ databases">
        <title>The Coptis chinensis genome and diversification of protoberbering-type alkaloids.</title>
        <authorList>
            <person name="Wang B."/>
            <person name="Shu S."/>
            <person name="Song C."/>
            <person name="Liu Y."/>
        </authorList>
    </citation>
    <scope>NUCLEOTIDE SEQUENCE [LARGE SCALE GENOMIC DNA]</scope>
    <source>
        <strain evidence="1">HL-2020</strain>
        <tissue evidence="1">Leaf</tissue>
    </source>
</reference>
<dbReference type="Proteomes" id="UP000631114">
    <property type="component" value="Unassembled WGS sequence"/>
</dbReference>
<keyword evidence="2" id="KW-1185">Reference proteome</keyword>
<dbReference type="AlphaFoldDB" id="A0A835HMQ9"/>
<name>A0A835HMQ9_9MAGN</name>
<sequence length="94" mass="10706">MSDGRFVHGDFEEHLGVWSEEGCGVEDEVLAVILRSLRREIAERMKKTMTRSFFVFEITDGCSARPLTKPITWNNKTQKNFLSVVTESMTHSPG</sequence>
<dbReference type="EMBL" id="JADFTS010000006">
    <property type="protein sequence ID" value="KAF9602250.1"/>
    <property type="molecule type" value="Genomic_DNA"/>
</dbReference>